<proteinExistence type="predicted"/>
<sequence length="418" mass="45525">MAGRRLSRWGRVWLAGLWWLALPFTVTESHGCSLAAHATLPVTLRMGVFTLFQPRFVWLRAHDRPAALQLTGQTFRLSPQMTCRIEHTASGLVIWQGNQLMAASDRLTVAAADVTLEVVGRKTRVQRQFQGTLAITALEKCLQLVVTQPVDAVVAAVVSAELPPDAPLEASKALAIVVRSYVAHQVGRHAGEGFDLCDSTHCQLFLGDQWIRQEAGGKTGGKLSVVAQKVAADTAGEVLQNVDATIYSAYFAACCGGRTTSPDVAFGAGLDQSGVACRWCKASRFFTWTRQVDRRRLARALLAETSVTDDIRIEVANRTADGFVASLAVTIGSRQIVVPNHRFRHLVGQQLGWNLVLSSRYVIEPRGDALVLRGHGFGHHVGLCLDGSLAQARAGRTHQDILRYYFPQATVGPCRVGR</sequence>
<dbReference type="InterPro" id="IPR013693">
    <property type="entry name" value="SpoIID/LytB_N"/>
</dbReference>
<keyword evidence="3" id="KW-1185">Reference proteome</keyword>
<evidence type="ECO:0000259" key="1">
    <source>
        <dbReference type="Pfam" id="PF08486"/>
    </source>
</evidence>
<organism evidence="2 3">
    <name type="scientific">Chloracidobacterium validum</name>
    <dbReference type="NCBI Taxonomy" id="2821543"/>
    <lineage>
        <taxon>Bacteria</taxon>
        <taxon>Pseudomonadati</taxon>
        <taxon>Acidobacteriota</taxon>
        <taxon>Terriglobia</taxon>
        <taxon>Terriglobales</taxon>
        <taxon>Acidobacteriaceae</taxon>
        <taxon>Chloracidobacterium</taxon>
    </lineage>
</organism>
<evidence type="ECO:0000313" key="3">
    <source>
        <dbReference type="Proteomes" id="UP000676506"/>
    </source>
</evidence>
<protein>
    <submittedName>
        <fullName evidence="2">SpoIID/LytB domain-containing protein</fullName>
    </submittedName>
</protein>
<dbReference type="NCBIfam" id="TIGR02669">
    <property type="entry name" value="SpoIID_LytB"/>
    <property type="match status" value="1"/>
</dbReference>
<evidence type="ECO:0000313" key="2">
    <source>
        <dbReference type="EMBL" id="QUW03428.1"/>
    </source>
</evidence>
<dbReference type="InterPro" id="IPR013486">
    <property type="entry name" value="SpoIID/LytB"/>
</dbReference>
<name>A0ABX8B916_9BACT</name>
<dbReference type="Proteomes" id="UP000676506">
    <property type="component" value="Chromosome 1"/>
</dbReference>
<dbReference type="Pfam" id="PF08486">
    <property type="entry name" value="SpoIID"/>
    <property type="match status" value="1"/>
</dbReference>
<gene>
    <name evidence="2" type="ORF">J8C06_03035</name>
</gene>
<dbReference type="RefSeq" id="WP_211429319.1">
    <property type="nucleotide sequence ID" value="NZ_CP072648.1"/>
</dbReference>
<accession>A0ABX8B916</accession>
<dbReference type="EMBL" id="CP072648">
    <property type="protein sequence ID" value="QUW03428.1"/>
    <property type="molecule type" value="Genomic_DNA"/>
</dbReference>
<reference evidence="2 3" key="1">
    <citation type="submission" date="2021-03" db="EMBL/GenBank/DDBJ databases">
        <title>Genomic and phenotypic characterization of Chloracidobacterium isolates provides evidence for multiple species.</title>
        <authorList>
            <person name="Saini M.K."/>
            <person name="Costas A.M.G."/>
            <person name="Tank M."/>
            <person name="Bryant D.A."/>
        </authorList>
    </citation>
    <scope>NUCLEOTIDE SEQUENCE [LARGE SCALE GENOMIC DNA]</scope>
    <source>
        <strain evidence="2 3">BV2-C</strain>
    </source>
</reference>
<feature type="domain" description="Sporulation stage II protein D amidase enhancer LytB N-terminal" evidence="1">
    <location>
        <begin position="142"/>
        <end position="239"/>
    </location>
</feature>